<dbReference type="RefSeq" id="WP_231580543.1">
    <property type="nucleotide sequence ID" value="NZ_CP046452.1"/>
</dbReference>
<evidence type="ECO:0000313" key="10">
    <source>
        <dbReference type="Proteomes" id="UP000427071"/>
    </source>
</evidence>
<evidence type="ECO:0000313" key="9">
    <source>
        <dbReference type="EMBL" id="QGU02038.1"/>
    </source>
</evidence>
<evidence type="ECO:0000256" key="2">
    <source>
        <dbReference type="ARBA" id="ARBA00008640"/>
    </source>
</evidence>
<dbReference type="InterPro" id="IPR015414">
    <property type="entry name" value="TMEM64"/>
</dbReference>
<reference evidence="10" key="1">
    <citation type="submission" date="2019-11" db="EMBL/GenBank/DDBJ databases">
        <title>Complete genome sequence of Corynebacterium kalinowskii 1959, a novel Corynebacterium species isolated from soil of a small paddock in Vilsendorf, Germany.</title>
        <authorList>
            <person name="Schaffert L."/>
            <person name="Ruwe M."/>
            <person name="Milse J."/>
            <person name="Hanuschka K."/>
            <person name="Ortseifen V."/>
            <person name="Droste J."/>
            <person name="Brandt D."/>
            <person name="Schlueter L."/>
            <person name="Kutter Y."/>
            <person name="Vinke S."/>
            <person name="Viehoefer P."/>
            <person name="Jacob L."/>
            <person name="Luebke N.-C."/>
            <person name="Schulte-Berndt E."/>
            <person name="Hain C."/>
            <person name="Linder M."/>
            <person name="Schmidt P."/>
            <person name="Wollenschlaeger L."/>
            <person name="Luttermann T."/>
            <person name="Thieme E."/>
            <person name="Hassa J."/>
            <person name="Haak M."/>
            <person name="Wittchen M."/>
            <person name="Mentz A."/>
            <person name="Persicke M."/>
            <person name="Busche T."/>
            <person name="Ruckert C."/>
        </authorList>
    </citation>
    <scope>NUCLEOTIDE SEQUENCE [LARGE SCALE GENOMIC DNA]</scope>
    <source>
        <strain evidence="10">1959</strain>
    </source>
</reference>
<dbReference type="KEGG" id="ckw:CKALI_05845"/>
<organism evidence="9 10">
    <name type="scientific">Corynebacterium kalinowskii</name>
    <dbReference type="NCBI Taxonomy" id="2675216"/>
    <lineage>
        <taxon>Bacteria</taxon>
        <taxon>Bacillati</taxon>
        <taxon>Actinomycetota</taxon>
        <taxon>Actinomycetes</taxon>
        <taxon>Mycobacteriales</taxon>
        <taxon>Corynebacteriaceae</taxon>
        <taxon>Corynebacterium</taxon>
    </lineage>
</organism>
<comment type="similarity">
    <text evidence="2 7">Belongs to the TVP38/TMEM64 family.</text>
</comment>
<accession>A0A6B8W3J9</accession>
<evidence type="ECO:0000256" key="5">
    <source>
        <dbReference type="ARBA" id="ARBA00022989"/>
    </source>
</evidence>
<dbReference type="EMBL" id="CP046452">
    <property type="protein sequence ID" value="QGU02038.1"/>
    <property type="molecule type" value="Genomic_DNA"/>
</dbReference>
<dbReference type="Pfam" id="PF09335">
    <property type="entry name" value="VTT_dom"/>
    <property type="match status" value="1"/>
</dbReference>
<dbReference type="PANTHER" id="PTHR12677:SF59">
    <property type="entry name" value="GOLGI APPARATUS MEMBRANE PROTEIN TVP38-RELATED"/>
    <property type="match status" value="1"/>
</dbReference>
<feature type="transmembrane region" description="Helical" evidence="7">
    <location>
        <begin position="75"/>
        <end position="100"/>
    </location>
</feature>
<feature type="transmembrane region" description="Helical" evidence="7">
    <location>
        <begin position="205"/>
        <end position="225"/>
    </location>
</feature>
<protein>
    <recommendedName>
        <fullName evidence="7">TVP38/TMEM64 family membrane protein</fullName>
    </recommendedName>
</protein>
<keyword evidence="3 7" id="KW-1003">Cell membrane</keyword>
<dbReference type="GO" id="GO:0005886">
    <property type="term" value="C:plasma membrane"/>
    <property type="evidence" value="ECO:0007669"/>
    <property type="project" value="UniProtKB-SubCell"/>
</dbReference>
<evidence type="ECO:0000256" key="6">
    <source>
        <dbReference type="ARBA" id="ARBA00023136"/>
    </source>
</evidence>
<proteinExistence type="inferred from homology"/>
<evidence type="ECO:0000256" key="1">
    <source>
        <dbReference type="ARBA" id="ARBA00004651"/>
    </source>
</evidence>
<feature type="domain" description="VTT" evidence="8">
    <location>
        <begin position="63"/>
        <end position="194"/>
    </location>
</feature>
<sequence length="231" mass="24919">MRNQLIERWRVIAFGLFLVCGLLLAFLVDLPSLEQLRHWTEVYGAWSILLFALLYVTVTQFPIPRTALTVSSGILFGPALGITIALLSTTVAAVVSLTLLRALLDVPSDPTKAADSVLGRWARKQGGHPALSKVNERLEHRGWFSVMCLRLIPGLPFSILNYACVFTPVKRLDFAFATFVGSAPSTIIGVLLGDSLTTGQHQSTALLLGALGLVGMVGLVVDLLLPVKSKA</sequence>
<keyword evidence="4 7" id="KW-0812">Transmembrane</keyword>
<dbReference type="InterPro" id="IPR032816">
    <property type="entry name" value="VTT_dom"/>
</dbReference>
<evidence type="ECO:0000259" key="8">
    <source>
        <dbReference type="Pfam" id="PF09335"/>
    </source>
</evidence>
<evidence type="ECO:0000256" key="7">
    <source>
        <dbReference type="RuleBase" id="RU366058"/>
    </source>
</evidence>
<evidence type="ECO:0000256" key="4">
    <source>
        <dbReference type="ARBA" id="ARBA00022692"/>
    </source>
</evidence>
<dbReference type="AlphaFoldDB" id="A0A6B8W3J9"/>
<keyword evidence="10" id="KW-1185">Reference proteome</keyword>
<keyword evidence="5 7" id="KW-1133">Transmembrane helix</keyword>
<gene>
    <name evidence="9" type="ORF">CKALI_05845</name>
</gene>
<comment type="subcellular location">
    <subcellularLocation>
        <location evidence="1 7">Cell membrane</location>
        <topology evidence="1 7">Multi-pass membrane protein</topology>
    </subcellularLocation>
</comment>
<feature type="transmembrane region" description="Helical" evidence="7">
    <location>
        <begin position="174"/>
        <end position="193"/>
    </location>
</feature>
<feature type="transmembrane region" description="Helical" evidence="7">
    <location>
        <begin position="142"/>
        <end position="162"/>
    </location>
</feature>
<feature type="transmembrane region" description="Helical" evidence="7">
    <location>
        <begin position="12"/>
        <end position="31"/>
    </location>
</feature>
<feature type="transmembrane region" description="Helical" evidence="7">
    <location>
        <begin position="43"/>
        <end position="63"/>
    </location>
</feature>
<evidence type="ECO:0000256" key="3">
    <source>
        <dbReference type="ARBA" id="ARBA00022475"/>
    </source>
</evidence>
<name>A0A6B8W3J9_9CORY</name>
<dbReference type="PANTHER" id="PTHR12677">
    <property type="entry name" value="GOLGI APPARATUS MEMBRANE PROTEIN TVP38-RELATED"/>
    <property type="match status" value="1"/>
</dbReference>
<keyword evidence="6 7" id="KW-0472">Membrane</keyword>
<dbReference type="Proteomes" id="UP000427071">
    <property type="component" value="Chromosome"/>
</dbReference>